<organism evidence="9">
    <name type="scientific">Lamprotornis superbus</name>
    <dbReference type="NCBI Taxonomy" id="245042"/>
    <lineage>
        <taxon>Eukaryota</taxon>
        <taxon>Metazoa</taxon>
        <taxon>Chordata</taxon>
        <taxon>Craniata</taxon>
        <taxon>Vertebrata</taxon>
        <taxon>Euteleostomi</taxon>
        <taxon>Archelosauria</taxon>
        <taxon>Archosauria</taxon>
        <taxon>Dinosauria</taxon>
        <taxon>Saurischia</taxon>
        <taxon>Theropoda</taxon>
        <taxon>Coelurosauria</taxon>
        <taxon>Aves</taxon>
        <taxon>Neognathae</taxon>
        <taxon>Neoaves</taxon>
        <taxon>Telluraves</taxon>
        <taxon>Australaves</taxon>
        <taxon>Passeriformes</taxon>
        <taxon>Sturnidae</taxon>
        <taxon>Lamprotornis</taxon>
    </lineage>
</organism>
<dbReference type="Gene3D" id="1.20.5.1160">
    <property type="entry name" value="Vasodilator-stimulated phosphoprotein"/>
    <property type="match status" value="1"/>
</dbReference>
<dbReference type="Pfam" id="PF00038">
    <property type="entry name" value="Filament"/>
    <property type="match status" value="1"/>
</dbReference>
<feature type="coiled-coil region" evidence="6">
    <location>
        <begin position="245"/>
        <end position="283"/>
    </location>
</feature>
<comment type="similarity">
    <text evidence="5">Belongs to the intermediate filament family.</text>
</comment>
<keyword evidence="4 6" id="KW-0175">Coiled coil</keyword>
<name>A0A835NEG7_9PASS</name>
<dbReference type="InterPro" id="IPR002957">
    <property type="entry name" value="Keratin_I"/>
</dbReference>
<dbReference type="GO" id="GO:0005198">
    <property type="term" value="F:structural molecule activity"/>
    <property type="evidence" value="ECO:0007669"/>
    <property type="project" value="InterPro"/>
</dbReference>
<dbReference type="GO" id="GO:0045104">
    <property type="term" value="P:intermediate filament cytoskeleton organization"/>
    <property type="evidence" value="ECO:0007669"/>
    <property type="project" value="TreeGrafter"/>
</dbReference>
<accession>A0A835NEG7</accession>
<feature type="domain" description="IF rod" evidence="8">
    <location>
        <begin position="136"/>
        <end position="447"/>
    </location>
</feature>
<feature type="region of interest" description="Disordered" evidence="7">
    <location>
        <begin position="1"/>
        <end position="27"/>
    </location>
</feature>
<evidence type="ECO:0000313" key="9">
    <source>
        <dbReference type="EMBL" id="KAG0113739.1"/>
    </source>
</evidence>
<protein>
    <submittedName>
        <fullName evidence="9">Keratin, type I cytoskeletal 18</fullName>
    </submittedName>
</protein>
<evidence type="ECO:0000256" key="4">
    <source>
        <dbReference type="ARBA" id="ARBA00023054"/>
    </source>
</evidence>
<proteinExistence type="inferred from homology"/>
<keyword evidence="1" id="KW-0597">Phosphoprotein</keyword>
<dbReference type="AlphaFoldDB" id="A0A835NEG7"/>
<comment type="caution">
    <text evidence="9">The sequence shown here is derived from an EMBL/GenBank/DDBJ whole genome shotgun (WGS) entry which is preliminary data.</text>
</comment>
<reference evidence="10 11" key="2">
    <citation type="journal article" date="2021" name="J. Hered.">
        <title>Feather Gene Expression Elucidates the Developmental Basis of Plumage Iridescence in African Starlings.</title>
        <authorList>
            <person name="Rubenstein D.R."/>
            <person name="Corvelo A."/>
            <person name="MacManes M.D."/>
            <person name="Maia R."/>
            <person name="Narzisi G."/>
            <person name="Rousaki A."/>
            <person name="Vandenabeele P."/>
            <person name="Shawkey M.D."/>
            <person name="Solomon J."/>
        </authorList>
    </citation>
    <scope>NUCLEOTIDE SEQUENCE [LARGE SCALE GENOMIC DNA]</scope>
    <source>
        <strain evidence="10">SS15</strain>
    </source>
</reference>
<evidence type="ECO:0000259" key="8">
    <source>
        <dbReference type="PROSITE" id="PS51842"/>
    </source>
</evidence>
<feature type="non-terminal residue" evidence="9">
    <location>
        <position position="1"/>
    </location>
</feature>
<evidence type="ECO:0000256" key="6">
    <source>
        <dbReference type="SAM" id="Coils"/>
    </source>
</evidence>
<dbReference type="InterPro" id="IPR039008">
    <property type="entry name" value="IF_rod_dom"/>
</dbReference>
<dbReference type="FunFam" id="1.20.5.1160:FF:000002">
    <property type="entry name" value="Type I keratin 10"/>
    <property type="match status" value="1"/>
</dbReference>
<evidence type="ECO:0000256" key="3">
    <source>
        <dbReference type="ARBA" id="ARBA00022754"/>
    </source>
</evidence>
<dbReference type="PROSITE" id="PS51842">
    <property type="entry name" value="IF_ROD_2"/>
    <property type="match status" value="1"/>
</dbReference>
<dbReference type="PANTHER" id="PTHR23239:SF349">
    <property type="entry name" value="KERATIN, TYPE I CYTOSKELETAL 18"/>
    <property type="match status" value="1"/>
</dbReference>
<evidence type="ECO:0000256" key="1">
    <source>
        <dbReference type="ARBA" id="ARBA00022553"/>
    </source>
</evidence>
<dbReference type="PRINTS" id="PR01248">
    <property type="entry name" value="TYPE1KERATIN"/>
</dbReference>
<dbReference type="PROSITE" id="PS00226">
    <property type="entry name" value="IF_ROD_1"/>
    <property type="match status" value="1"/>
</dbReference>
<dbReference type="OrthoDB" id="2441647at2759"/>
<evidence type="ECO:0000256" key="2">
    <source>
        <dbReference type="ARBA" id="ARBA00022744"/>
    </source>
</evidence>
<keyword evidence="3 5" id="KW-0403">Intermediate filament</keyword>
<keyword evidence="11" id="KW-1185">Reference proteome</keyword>
<dbReference type="PANTHER" id="PTHR23239">
    <property type="entry name" value="INTERMEDIATE FILAMENT"/>
    <property type="match status" value="1"/>
</dbReference>
<feature type="coiled-coil region" evidence="6">
    <location>
        <begin position="352"/>
        <end position="439"/>
    </location>
</feature>
<dbReference type="Gene3D" id="1.20.5.170">
    <property type="match status" value="1"/>
</dbReference>
<dbReference type="Proteomes" id="UP000618051">
    <property type="component" value="Unassembled WGS sequence"/>
</dbReference>
<reference evidence="9" key="1">
    <citation type="submission" date="2020-10" db="EMBL/GenBank/DDBJ databases">
        <title>Feather gene expression reveals the developmental basis of iridescence in African starlings.</title>
        <authorList>
            <person name="Rubenstein D.R."/>
        </authorList>
    </citation>
    <scope>NUCLEOTIDE SEQUENCE</scope>
    <source>
        <strain evidence="9">SS15</strain>
        <tissue evidence="9">Liver</tissue>
    </source>
</reference>
<sequence length="481" mass="52434">PHLPGSEPLGRCRGAAPGYKSRPEFPPGIPFARPSVRLSGSRRRVTVSMSFSRRTVYSSSVRSGGIGTLGTPGIVPGRRFAPLGSAASVYAGAGGAGSRISVTRTLSSAGGGFGAGYGTSLGGSVFLGGSGAVANEKEAMQDLNDRLATYLEQVRSLERENRRLETQIREFMAQKGPSAHDWSPQWELIEELRDKILESTVENARTVLQIDNARLAADDFRVKFEAELAIRLSVDGDIAGLRKVLDDTNMTRLQLEGDIEALREELILLRKDHDQEVQDLRAQVSQSALTVEVDAPRSQDLGKVLGELRAQYDALAQKNLEDLEKQWGQQITETTLEVTQSTKDLDTARGTVGALRRSLQTLEIDLEALRNQNAGLEAALAEAEARAGAHLAQVQLQVSAAEAELRDVRAQLQRQNEQHRELLGLKDRLEAEIATYRQLLEGGDGFNLRDALDKETTATTAGTGTTHRVVTETREVKVRTY</sequence>
<keyword evidence="2" id="KW-0416">Keratin</keyword>
<evidence type="ECO:0000313" key="10">
    <source>
        <dbReference type="EMBL" id="KAI1229779.1"/>
    </source>
</evidence>
<dbReference type="SMART" id="SM01391">
    <property type="entry name" value="Filament"/>
    <property type="match status" value="1"/>
</dbReference>
<evidence type="ECO:0000256" key="7">
    <source>
        <dbReference type="SAM" id="MobiDB-lite"/>
    </source>
</evidence>
<dbReference type="Gene3D" id="1.20.5.500">
    <property type="entry name" value="Single helix bin"/>
    <property type="match status" value="1"/>
</dbReference>
<dbReference type="GO" id="GO:0045095">
    <property type="term" value="C:keratin filament"/>
    <property type="evidence" value="ECO:0007669"/>
    <property type="project" value="TreeGrafter"/>
</dbReference>
<gene>
    <name evidence="10" type="ORF">IHE44_0010781</name>
    <name evidence="9" type="ORF">IHE44_009939</name>
</gene>
<evidence type="ECO:0000313" key="11">
    <source>
        <dbReference type="Proteomes" id="UP000618051"/>
    </source>
</evidence>
<feature type="coiled-coil region" evidence="6">
    <location>
        <begin position="133"/>
        <end position="174"/>
    </location>
</feature>
<dbReference type="SUPFAM" id="SSF64593">
    <property type="entry name" value="Intermediate filament protein, coiled coil region"/>
    <property type="match status" value="2"/>
</dbReference>
<dbReference type="InterPro" id="IPR018039">
    <property type="entry name" value="IF_conserved"/>
</dbReference>
<reference evidence="10" key="3">
    <citation type="submission" date="2022-01" db="EMBL/GenBank/DDBJ databases">
        <authorList>
            <person name="Rubenstein D.R."/>
        </authorList>
    </citation>
    <scope>NUCLEOTIDE SEQUENCE</scope>
    <source>
        <strain evidence="10">SS15</strain>
        <tissue evidence="10">Liver</tissue>
    </source>
</reference>
<dbReference type="EMBL" id="JADDUC020000034">
    <property type="protein sequence ID" value="KAI1229779.1"/>
    <property type="molecule type" value="Genomic_DNA"/>
</dbReference>
<dbReference type="EMBL" id="JADDUC010000405">
    <property type="protein sequence ID" value="KAG0113739.1"/>
    <property type="molecule type" value="Genomic_DNA"/>
</dbReference>
<evidence type="ECO:0000256" key="5">
    <source>
        <dbReference type="RuleBase" id="RU000685"/>
    </source>
</evidence>